<keyword evidence="12 15" id="KW-1133">Transmembrane helix</keyword>
<accession>A0ABM5NBN0</accession>
<evidence type="ECO:0000256" key="1">
    <source>
        <dbReference type="ARBA" id="ARBA00000085"/>
    </source>
</evidence>
<evidence type="ECO:0000256" key="10">
    <source>
        <dbReference type="ARBA" id="ARBA00022777"/>
    </source>
</evidence>
<dbReference type="InterPro" id="IPR003594">
    <property type="entry name" value="HATPase_dom"/>
</dbReference>
<evidence type="ECO:0000256" key="2">
    <source>
        <dbReference type="ARBA" id="ARBA00004429"/>
    </source>
</evidence>
<sequence>MKLKLFSLSIRAQIIFMTFATIILVQTAIFYAVSYLKGGFIEQIVSSQVSNSINVIRSSVLLLPPNRRAEFVRQASNGKWSLWSRELPQDTQIVCNSKLECKIFPYHPDQFIPSHMNRPSFMQQIFPSIGDFSFLFEDDKTFRNRILSESKKMAEPNSITTLDKIPRNFRQDLVKLIRNINESLDDGTRVGLSQSDNVPILYISLQPQFNPYNNTLIKEWLVIPIEDIEPPNISWIYMLWIGLTSLLLLGSGWYAWRITAPLTRLTHAADRLGKGEYTTVVPAGPLETKLLGLHFNKMVKALDQAKTVQHTMLAGLPHDLKGPLARMRLRLEMSEDDPIKKGMLNDVQEMQSIIEQFITYVRGADPSRYSFIDLNLNQWVDERVNAWHETTPDIILGSLPEERLFVKGDTLALARLIDNLISNALKHGAPPVEISLKKEGKKAVISVSDHGKGIPEDRRAEAVQAFARLDSARTKTGSVGLGLALVEAIVNAHKGELKLADAPEGGLLVNIYIPLI</sequence>
<dbReference type="Gene3D" id="3.30.565.10">
    <property type="entry name" value="Histidine kinase-like ATPase, C-terminal domain"/>
    <property type="match status" value="1"/>
</dbReference>
<dbReference type="SMART" id="SM00387">
    <property type="entry name" value="HATPase_c"/>
    <property type="match status" value="1"/>
</dbReference>
<dbReference type="PROSITE" id="PS50109">
    <property type="entry name" value="HIS_KIN"/>
    <property type="match status" value="1"/>
</dbReference>
<evidence type="ECO:0000259" key="17">
    <source>
        <dbReference type="PROSITE" id="PS50885"/>
    </source>
</evidence>
<evidence type="ECO:0000259" key="16">
    <source>
        <dbReference type="PROSITE" id="PS50109"/>
    </source>
</evidence>
<keyword evidence="5" id="KW-0997">Cell inner membrane</keyword>
<keyword evidence="14 15" id="KW-0472">Membrane</keyword>
<dbReference type="InterPro" id="IPR004358">
    <property type="entry name" value="Sig_transdc_His_kin-like_C"/>
</dbReference>
<dbReference type="InterPro" id="IPR050980">
    <property type="entry name" value="2C_sensor_his_kinase"/>
</dbReference>
<dbReference type="Gene3D" id="1.10.8.500">
    <property type="entry name" value="HAMP domain in histidine kinase"/>
    <property type="match status" value="1"/>
</dbReference>
<evidence type="ECO:0000256" key="14">
    <source>
        <dbReference type="ARBA" id="ARBA00023136"/>
    </source>
</evidence>
<evidence type="ECO:0000256" key="13">
    <source>
        <dbReference type="ARBA" id="ARBA00023012"/>
    </source>
</evidence>
<dbReference type="CDD" id="cd06225">
    <property type="entry name" value="HAMP"/>
    <property type="match status" value="1"/>
</dbReference>
<keyword evidence="6" id="KW-0597">Phosphoprotein</keyword>
<evidence type="ECO:0000313" key="18">
    <source>
        <dbReference type="EMBL" id="AFN36374.1"/>
    </source>
</evidence>
<keyword evidence="13" id="KW-0902">Two-component regulatory system</keyword>
<feature type="domain" description="Histidine kinase" evidence="16">
    <location>
        <begin position="315"/>
        <end position="516"/>
    </location>
</feature>
<dbReference type="InterPro" id="IPR036097">
    <property type="entry name" value="HisK_dim/P_sf"/>
</dbReference>
<dbReference type="EMBL" id="CP003264">
    <property type="protein sequence ID" value="AFN36374.1"/>
    <property type="molecule type" value="Genomic_DNA"/>
</dbReference>
<dbReference type="EC" id="2.7.13.3" evidence="3"/>
<feature type="transmembrane region" description="Helical" evidence="15">
    <location>
        <begin position="12"/>
        <end position="33"/>
    </location>
</feature>
<evidence type="ECO:0000256" key="6">
    <source>
        <dbReference type="ARBA" id="ARBA00022553"/>
    </source>
</evidence>
<dbReference type="InterPro" id="IPR036890">
    <property type="entry name" value="HATPase_C_sf"/>
</dbReference>
<dbReference type="Pfam" id="PF02518">
    <property type="entry name" value="HATPase_c"/>
    <property type="match status" value="1"/>
</dbReference>
<reference evidence="18 19" key="1">
    <citation type="journal article" date="2012" name="Vet. Microbiol.">
        <title>Comparative genomic analyses of the Taylorellae.</title>
        <authorList>
            <person name="Hauser H."/>
            <person name="Richter D.C."/>
            <person name="van Tonder A."/>
            <person name="Clark L."/>
            <person name="Preston A."/>
        </authorList>
    </citation>
    <scope>NUCLEOTIDE SEQUENCE [LARGE SCALE GENOMIC DNA]</scope>
    <source>
        <strain evidence="18 19">ATCC 35865</strain>
    </source>
</reference>
<evidence type="ECO:0000256" key="5">
    <source>
        <dbReference type="ARBA" id="ARBA00022519"/>
    </source>
</evidence>
<dbReference type="GO" id="GO:0016301">
    <property type="term" value="F:kinase activity"/>
    <property type="evidence" value="ECO:0007669"/>
    <property type="project" value="UniProtKB-KW"/>
</dbReference>
<dbReference type="CDD" id="cd00075">
    <property type="entry name" value="HATPase"/>
    <property type="match status" value="1"/>
</dbReference>
<dbReference type="InterPro" id="IPR005467">
    <property type="entry name" value="His_kinase_dom"/>
</dbReference>
<evidence type="ECO:0000313" key="19">
    <source>
        <dbReference type="Proteomes" id="UP000003121"/>
    </source>
</evidence>
<dbReference type="InterPro" id="IPR003660">
    <property type="entry name" value="HAMP_dom"/>
</dbReference>
<keyword evidence="19" id="KW-1185">Reference proteome</keyword>
<dbReference type="PRINTS" id="PR00344">
    <property type="entry name" value="BCTRLSENSOR"/>
</dbReference>
<keyword evidence="10 18" id="KW-0418">Kinase</keyword>
<comment type="catalytic activity">
    <reaction evidence="1">
        <text>ATP + protein L-histidine = ADP + protein N-phospho-L-histidine.</text>
        <dbReference type="EC" id="2.7.13.3"/>
    </reaction>
</comment>
<evidence type="ECO:0000256" key="11">
    <source>
        <dbReference type="ARBA" id="ARBA00022840"/>
    </source>
</evidence>
<dbReference type="Proteomes" id="UP000003121">
    <property type="component" value="Chromosome"/>
</dbReference>
<dbReference type="SMART" id="SM00304">
    <property type="entry name" value="HAMP"/>
    <property type="match status" value="1"/>
</dbReference>
<comment type="subcellular location">
    <subcellularLocation>
        <location evidence="2">Cell inner membrane</location>
        <topology evidence="2">Multi-pass membrane protein</topology>
    </subcellularLocation>
</comment>
<name>A0ABM5NBN0_9BURK</name>
<keyword evidence="7" id="KW-0808">Transferase</keyword>
<dbReference type="PANTHER" id="PTHR44936">
    <property type="entry name" value="SENSOR PROTEIN CREC"/>
    <property type="match status" value="1"/>
</dbReference>
<keyword evidence="11" id="KW-0067">ATP-binding</keyword>
<dbReference type="Gene3D" id="1.10.287.130">
    <property type="match status" value="1"/>
</dbReference>
<evidence type="ECO:0000256" key="4">
    <source>
        <dbReference type="ARBA" id="ARBA00022475"/>
    </source>
</evidence>
<organism evidence="18 19">
    <name type="scientific">Taylorella equigenitalis ATCC 35865</name>
    <dbReference type="NCBI Taxonomy" id="743973"/>
    <lineage>
        <taxon>Bacteria</taxon>
        <taxon>Pseudomonadati</taxon>
        <taxon>Pseudomonadota</taxon>
        <taxon>Betaproteobacteria</taxon>
        <taxon>Burkholderiales</taxon>
        <taxon>Alcaligenaceae</taxon>
        <taxon>Taylorella</taxon>
    </lineage>
</organism>
<dbReference type="CDD" id="cd00082">
    <property type="entry name" value="HisKA"/>
    <property type="match status" value="1"/>
</dbReference>
<evidence type="ECO:0000256" key="3">
    <source>
        <dbReference type="ARBA" id="ARBA00012438"/>
    </source>
</evidence>
<evidence type="ECO:0000256" key="9">
    <source>
        <dbReference type="ARBA" id="ARBA00022741"/>
    </source>
</evidence>
<dbReference type="PROSITE" id="PS50885">
    <property type="entry name" value="HAMP"/>
    <property type="match status" value="1"/>
</dbReference>
<dbReference type="SUPFAM" id="SSF55874">
    <property type="entry name" value="ATPase domain of HSP90 chaperone/DNA topoisomerase II/histidine kinase"/>
    <property type="match status" value="1"/>
</dbReference>
<keyword evidence="9" id="KW-0547">Nucleotide-binding</keyword>
<keyword evidence="4" id="KW-1003">Cell membrane</keyword>
<dbReference type="RefSeq" id="WP_014840575.1">
    <property type="nucleotide sequence ID" value="NC_018108.1"/>
</dbReference>
<keyword evidence="8 15" id="KW-0812">Transmembrane</keyword>
<gene>
    <name evidence="18" type="ORF">KUI_1322</name>
</gene>
<dbReference type="SUPFAM" id="SSF47384">
    <property type="entry name" value="Homodimeric domain of signal transducing histidine kinase"/>
    <property type="match status" value="1"/>
</dbReference>
<dbReference type="PANTHER" id="PTHR44936:SF5">
    <property type="entry name" value="SENSOR HISTIDINE KINASE ENVZ"/>
    <property type="match status" value="1"/>
</dbReference>
<dbReference type="SMART" id="SM00388">
    <property type="entry name" value="HisKA"/>
    <property type="match status" value="1"/>
</dbReference>
<evidence type="ECO:0000256" key="12">
    <source>
        <dbReference type="ARBA" id="ARBA00022989"/>
    </source>
</evidence>
<dbReference type="GeneID" id="79939530"/>
<evidence type="ECO:0000256" key="15">
    <source>
        <dbReference type="SAM" id="Phobius"/>
    </source>
</evidence>
<proteinExistence type="predicted"/>
<evidence type="ECO:0000256" key="8">
    <source>
        <dbReference type="ARBA" id="ARBA00022692"/>
    </source>
</evidence>
<dbReference type="InterPro" id="IPR003661">
    <property type="entry name" value="HisK_dim/P_dom"/>
</dbReference>
<evidence type="ECO:0000256" key="7">
    <source>
        <dbReference type="ARBA" id="ARBA00022679"/>
    </source>
</evidence>
<protein>
    <recommendedName>
        <fullName evidence="3">histidine kinase</fullName>
        <ecNumber evidence="3">2.7.13.3</ecNumber>
    </recommendedName>
</protein>
<feature type="domain" description="HAMP" evidence="17">
    <location>
        <begin position="256"/>
        <end position="307"/>
    </location>
</feature>
<dbReference type="Pfam" id="PF00672">
    <property type="entry name" value="HAMP"/>
    <property type="match status" value="1"/>
</dbReference>